<dbReference type="PANTHER" id="PTHR31672:SF13">
    <property type="entry name" value="F-BOX PROTEIN CPR30-LIKE"/>
    <property type="match status" value="1"/>
</dbReference>
<dbReference type="CDD" id="cd22157">
    <property type="entry name" value="F-box_AtFBW1-like"/>
    <property type="match status" value="1"/>
</dbReference>
<dbReference type="InterPro" id="IPR011043">
    <property type="entry name" value="Gal_Oxase/kelch_b-propeller"/>
</dbReference>
<evidence type="ECO:0000313" key="3">
    <source>
        <dbReference type="Proteomes" id="UP000596660"/>
    </source>
</evidence>
<evidence type="ECO:0000259" key="1">
    <source>
        <dbReference type="PROSITE" id="PS50181"/>
    </source>
</evidence>
<feature type="domain" description="F-box" evidence="1">
    <location>
        <begin position="1"/>
        <end position="43"/>
    </location>
</feature>
<dbReference type="NCBIfam" id="TIGR01640">
    <property type="entry name" value="F_box_assoc_1"/>
    <property type="match status" value="1"/>
</dbReference>
<dbReference type="Pfam" id="PF00646">
    <property type="entry name" value="F-box"/>
    <property type="match status" value="1"/>
</dbReference>
<dbReference type="PROSITE" id="PS50181">
    <property type="entry name" value="FBOX"/>
    <property type="match status" value="1"/>
</dbReference>
<dbReference type="InterPro" id="IPR050796">
    <property type="entry name" value="SCF_F-box_component"/>
</dbReference>
<proteinExistence type="predicted"/>
<dbReference type="SMART" id="SM00256">
    <property type="entry name" value="FBOX"/>
    <property type="match status" value="1"/>
</dbReference>
<organism evidence="2 3">
    <name type="scientific">Chenopodium quinoa</name>
    <name type="common">Quinoa</name>
    <dbReference type="NCBI Taxonomy" id="63459"/>
    <lineage>
        <taxon>Eukaryota</taxon>
        <taxon>Viridiplantae</taxon>
        <taxon>Streptophyta</taxon>
        <taxon>Embryophyta</taxon>
        <taxon>Tracheophyta</taxon>
        <taxon>Spermatophyta</taxon>
        <taxon>Magnoliopsida</taxon>
        <taxon>eudicotyledons</taxon>
        <taxon>Gunneridae</taxon>
        <taxon>Pentapetalae</taxon>
        <taxon>Caryophyllales</taxon>
        <taxon>Chenopodiaceae</taxon>
        <taxon>Chenopodioideae</taxon>
        <taxon>Atripliceae</taxon>
        <taxon>Chenopodium</taxon>
    </lineage>
</organism>
<dbReference type="InterPro" id="IPR006527">
    <property type="entry name" value="F-box-assoc_dom_typ1"/>
</dbReference>
<reference evidence="2" key="2">
    <citation type="submission" date="2021-03" db="UniProtKB">
        <authorList>
            <consortium name="EnsemblPlants"/>
        </authorList>
    </citation>
    <scope>IDENTIFICATION</scope>
</reference>
<dbReference type="InterPro" id="IPR001810">
    <property type="entry name" value="F-box_dom"/>
</dbReference>
<sequence>MAEFPTDLLTEILSRLPVKSLLRCQLVCKSWNSLIKTPIFIKIHLNKSLISNSDHHLLLFYPTFHFSELDLDLDPHHIRLSFSELNHPLKPHKGIQLIGSCNGVVCISTVSKARVVLYNPLTNSHLKLPSVAIPAHDPNKMVLGFGYDSSSNSCKVVRIVQGVGLLDNTTNNAQVYSYNDNSWRCIEGIPYYLYYGYYHGVLVNEGLHYVVTQESHSESLFIARFDLATESFSLIECPNYNENLMSLFNSTFLLIELGGCLCLMINSCRFNGNLLDEFDNRVLVNAELWVMKEYGDKESWVKLLCISQPKIVGIRKCARALVYSKDGRRVLIEIDGLEYGWYDLELKHVERIAAHGLPTEGFTTITLLGSLVLLEDKVIIERKTLPRNNKLK</sequence>
<dbReference type="Gramene" id="AUR62027655-RA">
    <property type="protein sequence ID" value="AUR62027655-RA:cds"/>
    <property type="gene ID" value="AUR62027655"/>
</dbReference>
<dbReference type="SUPFAM" id="SSF50965">
    <property type="entry name" value="Galactose oxidase, central domain"/>
    <property type="match status" value="1"/>
</dbReference>
<reference evidence="2" key="1">
    <citation type="journal article" date="2017" name="Nature">
        <title>The genome of Chenopodium quinoa.</title>
        <authorList>
            <person name="Jarvis D.E."/>
            <person name="Ho Y.S."/>
            <person name="Lightfoot D.J."/>
            <person name="Schmoeckel S.M."/>
            <person name="Li B."/>
            <person name="Borm T.J.A."/>
            <person name="Ohyanagi H."/>
            <person name="Mineta K."/>
            <person name="Michell C.T."/>
            <person name="Saber N."/>
            <person name="Kharbatia N.M."/>
            <person name="Rupper R.R."/>
            <person name="Sharp A.R."/>
            <person name="Dally N."/>
            <person name="Boughton B.A."/>
            <person name="Woo Y.H."/>
            <person name="Gao G."/>
            <person name="Schijlen E.G.W.M."/>
            <person name="Guo X."/>
            <person name="Momin A.A."/>
            <person name="Negrao S."/>
            <person name="Al-Babili S."/>
            <person name="Gehring C."/>
            <person name="Roessner U."/>
            <person name="Jung C."/>
            <person name="Murphy K."/>
            <person name="Arold S.T."/>
            <person name="Gojobori T."/>
            <person name="van der Linden C.G."/>
            <person name="van Loo E.N."/>
            <person name="Jellen E.N."/>
            <person name="Maughan P.J."/>
            <person name="Tester M."/>
        </authorList>
    </citation>
    <scope>NUCLEOTIDE SEQUENCE [LARGE SCALE GENOMIC DNA]</scope>
    <source>
        <strain evidence="2">cv. PI 614886</strain>
    </source>
</reference>
<dbReference type="OMA" id="CLMINSC"/>
<evidence type="ECO:0000313" key="2">
    <source>
        <dbReference type="EnsemblPlants" id="AUR62027655-RA:cds"/>
    </source>
</evidence>
<dbReference type="EnsemblPlants" id="AUR62027655-RA">
    <property type="protein sequence ID" value="AUR62027655-RA:cds"/>
    <property type="gene ID" value="AUR62027655"/>
</dbReference>
<dbReference type="Gene3D" id="1.20.1280.50">
    <property type="match status" value="1"/>
</dbReference>
<dbReference type="Proteomes" id="UP000596660">
    <property type="component" value="Unplaced"/>
</dbReference>
<keyword evidence="3" id="KW-1185">Reference proteome</keyword>
<dbReference type="SUPFAM" id="SSF81383">
    <property type="entry name" value="F-box domain"/>
    <property type="match status" value="1"/>
</dbReference>
<accession>A0A803MDW2</accession>
<dbReference type="InterPro" id="IPR036047">
    <property type="entry name" value="F-box-like_dom_sf"/>
</dbReference>
<name>A0A803MDW2_CHEQI</name>
<dbReference type="AlphaFoldDB" id="A0A803MDW2"/>
<dbReference type="PANTHER" id="PTHR31672">
    <property type="entry name" value="BNACNNG10540D PROTEIN"/>
    <property type="match status" value="1"/>
</dbReference>
<dbReference type="Pfam" id="PF07734">
    <property type="entry name" value="FBA_1"/>
    <property type="match status" value="1"/>
</dbReference>
<dbReference type="InterPro" id="IPR017451">
    <property type="entry name" value="F-box-assoc_interact_dom"/>
</dbReference>
<protein>
    <recommendedName>
        <fullName evidence="1">F-box domain-containing protein</fullName>
    </recommendedName>
</protein>